<proteinExistence type="predicted"/>
<gene>
    <name evidence="1" type="ORF">Cci01nite_18770</name>
</gene>
<dbReference type="EMBL" id="BONH01000006">
    <property type="protein sequence ID" value="GIF96783.1"/>
    <property type="molecule type" value="Genomic_DNA"/>
</dbReference>
<evidence type="ECO:0000313" key="1">
    <source>
        <dbReference type="EMBL" id="GIF96783.1"/>
    </source>
</evidence>
<comment type="caution">
    <text evidence="1">The sequence shown here is derived from an EMBL/GenBank/DDBJ whole genome shotgun (WGS) entry which is preliminary data.</text>
</comment>
<protein>
    <submittedName>
        <fullName evidence="1">Uncharacterized protein</fullName>
    </submittedName>
</protein>
<keyword evidence="2" id="KW-1185">Reference proteome</keyword>
<accession>A0A8J3KH18</accession>
<dbReference type="AlphaFoldDB" id="A0A8J3KH18"/>
<sequence>MYGHPGRRYSPQRSQVPDVQFIRQMNATHRWDTSTETVRRLYDYLTEHRAGFVGE</sequence>
<reference evidence="1 2" key="1">
    <citation type="submission" date="2021-01" db="EMBL/GenBank/DDBJ databases">
        <title>Whole genome shotgun sequence of Catellatospora citrea NBRC 14495.</title>
        <authorList>
            <person name="Komaki H."/>
            <person name="Tamura T."/>
        </authorList>
    </citation>
    <scope>NUCLEOTIDE SEQUENCE [LARGE SCALE GENOMIC DNA]</scope>
    <source>
        <strain evidence="1 2">NBRC 14495</strain>
    </source>
</reference>
<organism evidence="1 2">
    <name type="scientific">Catellatospora citrea</name>
    <dbReference type="NCBI Taxonomy" id="53366"/>
    <lineage>
        <taxon>Bacteria</taxon>
        <taxon>Bacillati</taxon>
        <taxon>Actinomycetota</taxon>
        <taxon>Actinomycetes</taxon>
        <taxon>Micromonosporales</taxon>
        <taxon>Micromonosporaceae</taxon>
        <taxon>Catellatospora</taxon>
    </lineage>
</organism>
<dbReference type="Proteomes" id="UP000659904">
    <property type="component" value="Unassembled WGS sequence"/>
</dbReference>
<name>A0A8J3KH18_9ACTN</name>
<evidence type="ECO:0000313" key="2">
    <source>
        <dbReference type="Proteomes" id="UP000659904"/>
    </source>
</evidence>